<dbReference type="AlphaFoldDB" id="A0A6A0BBN5"/>
<evidence type="ECO:0000313" key="2">
    <source>
        <dbReference type="Proteomes" id="UP000480303"/>
    </source>
</evidence>
<reference evidence="1 2" key="1">
    <citation type="submission" date="2020-02" db="EMBL/GenBank/DDBJ databases">
        <title>Draft genome sequence of Lactococcus sp. Hs30E4-3.</title>
        <authorList>
            <person name="Noda S."/>
            <person name="Yuki M."/>
            <person name="Ohkuma M."/>
        </authorList>
    </citation>
    <scope>NUCLEOTIDE SEQUENCE [LARGE SCALE GENOMIC DNA]</scope>
    <source>
        <strain evidence="1 2">Hs30E4-3</strain>
    </source>
</reference>
<dbReference type="RefSeq" id="WP_172209055.1">
    <property type="nucleotide sequence ID" value="NZ_BLLI01000037.1"/>
</dbReference>
<dbReference type="Proteomes" id="UP000480303">
    <property type="component" value="Unassembled WGS sequence"/>
</dbReference>
<keyword evidence="2" id="KW-1185">Reference proteome</keyword>
<sequence length="234" mass="26199">MSYKQLVTPDIDTPSWRGWCLGYVDDALNALDSNRSYSAQIGYERAKAKGWVHNDMNFPSDVWFPLFWAINIGNNAGDGHVALAKMSNGNIEIHDSEVHAGARVPYRSLEEINGWFAAFGFEYLGWSIGVDGVQVIEEIVSEPSAPVAPQLKGQSKMECIVVMKDNMGGAFKKDRVFFWSADQGFKYLEDKDDIKILDDISNHCIGKPMYRVESSKQGPWHARLAQINGSCDIK</sequence>
<gene>
    <name evidence="1" type="ORF">Hs30E_13030</name>
</gene>
<protein>
    <submittedName>
        <fullName evidence="1">Uncharacterized protein</fullName>
    </submittedName>
</protein>
<dbReference type="EMBL" id="BLLI01000037">
    <property type="protein sequence ID" value="GFH42752.1"/>
    <property type="molecule type" value="Genomic_DNA"/>
</dbReference>
<proteinExistence type="predicted"/>
<accession>A0A6A0BBN5</accession>
<name>A0A6A0BBN5_9LACT</name>
<comment type="caution">
    <text evidence="1">The sequence shown here is derived from an EMBL/GenBank/DDBJ whole genome shotgun (WGS) entry which is preliminary data.</text>
</comment>
<evidence type="ECO:0000313" key="1">
    <source>
        <dbReference type="EMBL" id="GFH42752.1"/>
    </source>
</evidence>
<organism evidence="1 2">
    <name type="scientific">Pseudolactococcus hodotermopsidis</name>
    <dbReference type="NCBI Taxonomy" id="2709157"/>
    <lineage>
        <taxon>Bacteria</taxon>
        <taxon>Bacillati</taxon>
        <taxon>Bacillota</taxon>
        <taxon>Bacilli</taxon>
        <taxon>Lactobacillales</taxon>
        <taxon>Streptococcaceae</taxon>
        <taxon>Pseudolactococcus</taxon>
    </lineage>
</organism>